<feature type="compositionally biased region" description="Basic and acidic residues" evidence="2">
    <location>
        <begin position="28"/>
        <end position="84"/>
    </location>
</feature>
<evidence type="ECO:0000256" key="1">
    <source>
        <dbReference type="PROSITE-ProRule" id="PRU00288"/>
    </source>
</evidence>
<dbReference type="CDD" id="cd08204">
    <property type="entry name" value="ArfGap"/>
    <property type="match status" value="1"/>
</dbReference>
<organism evidence="4 5">
    <name type="scientific">Durusdinium trenchii</name>
    <dbReference type="NCBI Taxonomy" id="1381693"/>
    <lineage>
        <taxon>Eukaryota</taxon>
        <taxon>Sar</taxon>
        <taxon>Alveolata</taxon>
        <taxon>Dinophyceae</taxon>
        <taxon>Suessiales</taxon>
        <taxon>Symbiodiniaceae</taxon>
        <taxon>Durusdinium</taxon>
    </lineage>
</organism>
<accession>A0ABP0MG28</accession>
<evidence type="ECO:0000313" key="5">
    <source>
        <dbReference type="Proteomes" id="UP001642464"/>
    </source>
</evidence>
<reference evidence="4 5" key="1">
    <citation type="submission" date="2024-02" db="EMBL/GenBank/DDBJ databases">
        <authorList>
            <person name="Chen Y."/>
            <person name="Shah S."/>
            <person name="Dougan E. K."/>
            <person name="Thang M."/>
            <person name="Chan C."/>
        </authorList>
    </citation>
    <scope>NUCLEOTIDE SEQUENCE [LARGE SCALE GENOMIC DNA]</scope>
</reference>
<dbReference type="Pfam" id="PF01412">
    <property type="entry name" value="ArfGap"/>
    <property type="match status" value="1"/>
</dbReference>
<dbReference type="SUPFAM" id="SSF49562">
    <property type="entry name" value="C2 domain (Calcium/lipid-binding domain, CaLB)"/>
    <property type="match status" value="1"/>
</dbReference>
<proteinExistence type="predicted"/>
<evidence type="ECO:0000313" key="4">
    <source>
        <dbReference type="EMBL" id="CAK9050428.1"/>
    </source>
</evidence>
<dbReference type="InterPro" id="IPR038508">
    <property type="entry name" value="ArfGAP_dom_sf"/>
</dbReference>
<dbReference type="PROSITE" id="PS50115">
    <property type="entry name" value="ARFGAP"/>
    <property type="match status" value="1"/>
</dbReference>
<dbReference type="InterPro" id="IPR001164">
    <property type="entry name" value="ArfGAP_dom"/>
</dbReference>
<dbReference type="SUPFAM" id="SSF57863">
    <property type="entry name" value="ArfGap/RecO-like zinc finger"/>
    <property type="match status" value="1"/>
</dbReference>
<comment type="caution">
    <text evidence="4">The sequence shown here is derived from an EMBL/GenBank/DDBJ whole genome shotgun (WGS) entry which is preliminary data.</text>
</comment>
<sequence length="893" mass="95958">MRESDRVEMSAQVDGVPHLVLSLPRGQTRGEAKAKEPEVKTSEKASEKAASKAKESSAKVPEKEGSTAKDPEKKEEKGKSKDDEGLSDLAEISRHATFPDLQEELCWSIHLDDTTIIESVGQAVAEELKDEMPEAQARLRRAYSGREFRRIPPSRKAFGAVVDGFDPEGFGPHWTWIKGIKPEPLLAFLRPNCEWEAGASDEERSQEASPEKGRPRIRLESGFTKSFEPDQMFGLTLAIRPSGIDYGALWDSLEHVLQVLENARIPAMCAKISEAVFCSLVGTFADTPVDDRGGLLRCVWWAMHAGHSLAQRGPGRRPAAKVPNGLSSMPVPVARTCAHAAHARSGSLTGVDRSSYISYVPSYLAGSNGRSYVPPVQGAESRSYVPPAEGAGGPSYAPCEAGKTGTDGWSYTPFVTGGGSYVPPEPGGPSYVPPARGSPSYIPAVAASTGNRSYVPPGPGGTARYTATPVPLRYADVRTGRSEGSYIPPFTATGSRSWVPAPETSFTPPRSRGSKCASYIFVPIPGLLTCSGGGSFIQVPEAKLSNRSPSLTPSYTPSIESFVVTAWPGAKTPPEVKGSKKALSLEEHAALPENQECADCGAPRPDWASVNQGTLICIDCAGTHRSLGAHISKVKSLGLDKWKPDEVENFVSKGGNRKVNESLRKGGAPVAPQLGAPRAAWDIYIRRKYAEKAPLDTRLNGYHPKSLGAAQAGGSPSEGEGLKAVVPERSLNLHRELSCHLGTTCHQGLVMVDIASVDIGVERAQDLRMLGRFFLSLSVVLSLGSVTTDGTSSRRGSEKASWNPPERKELLWDAQERWLWCRVYDWDLIGFKQLAGEGRIDLLQFMERHGACGAQGVEVELFASSEDDGGSDSEASPTSQPAAQFAGLWIVDM</sequence>
<feature type="domain" description="Arf-GAP" evidence="3">
    <location>
        <begin position="580"/>
        <end position="692"/>
    </location>
</feature>
<dbReference type="SMART" id="SM00105">
    <property type="entry name" value="ArfGap"/>
    <property type="match status" value="1"/>
</dbReference>
<dbReference type="Proteomes" id="UP001642464">
    <property type="component" value="Unassembled WGS sequence"/>
</dbReference>
<keyword evidence="1" id="KW-0863">Zinc-finger</keyword>
<dbReference type="InterPro" id="IPR037278">
    <property type="entry name" value="ARFGAP/RecO"/>
</dbReference>
<dbReference type="PANTHER" id="PTHR45705:SF1">
    <property type="entry name" value="FI20236P1"/>
    <property type="match status" value="1"/>
</dbReference>
<keyword evidence="5" id="KW-1185">Reference proteome</keyword>
<dbReference type="PRINTS" id="PR00405">
    <property type="entry name" value="REVINTRACTNG"/>
</dbReference>
<dbReference type="InterPro" id="IPR035892">
    <property type="entry name" value="C2_domain_sf"/>
</dbReference>
<name>A0ABP0MG28_9DINO</name>
<keyword evidence="1" id="KW-0862">Zinc</keyword>
<keyword evidence="1" id="KW-0479">Metal-binding</keyword>
<dbReference type="EMBL" id="CAXAMM010021680">
    <property type="protein sequence ID" value="CAK9050428.1"/>
    <property type="molecule type" value="Genomic_DNA"/>
</dbReference>
<gene>
    <name evidence="4" type="ORF">SCF082_LOCUS27815</name>
</gene>
<feature type="region of interest" description="Disordered" evidence="2">
    <location>
        <begin position="1"/>
        <end position="86"/>
    </location>
</feature>
<evidence type="ECO:0000256" key="2">
    <source>
        <dbReference type="SAM" id="MobiDB-lite"/>
    </source>
</evidence>
<dbReference type="InterPro" id="IPR051718">
    <property type="entry name" value="ARF_GTPase-activating"/>
</dbReference>
<dbReference type="PANTHER" id="PTHR45705">
    <property type="entry name" value="FI20236P1"/>
    <property type="match status" value="1"/>
</dbReference>
<evidence type="ECO:0000259" key="3">
    <source>
        <dbReference type="PROSITE" id="PS50115"/>
    </source>
</evidence>
<dbReference type="Gene3D" id="1.10.220.150">
    <property type="entry name" value="Arf GTPase activating protein"/>
    <property type="match status" value="1"/>
</dbReference>
<protein>
    <submittedName>
        <fullName evidence="4">Probable ADP-ribosylation factor GTPase-activating protein AGD13 (ARF GAP AGD13) (Protein ARF-GAP DOMAIN 13) (AtAGD13)</fullName>
    </submittedName>
</protein>